<evidence type="ECO:0000313" key="1">
    <source>
        <dbReference type="EMBL" id="ALU12169.1"/>
    </source>
</evidence>
<proteinExistence type="predicted"/>
<evidence type="ECO:0000313" key="2">
    <source>
        <dbReference type="Proteomes" id="UP000060778"/>
    </source>
</evidence>
<dbReference type="GeneID" id="30679621"/>
<gene>
    <name evidence="1" type="ORF">EYM_01020</name>
</gene>
<dbReference type="AlphaFoldDB" id="A0A0U3F964"/>
<reference evidence="1 2" key="1">
    <citation type="submission" date="2013-11" db="EMBL/GenBank/DDBJ databases">
        <title>Comparative genomics of Ignicoccus.</title>
        <authorList>
            <person name="Podar M."/>
        </authorList>
    </citation>
    <scope>NUCLEOTIDE SEQUENCE [LARGE SCALE GENOMIC DNA]</scope>
    <source>
        <strain evidence="1 2">DSM 13165</strain>
    </source>
</reference>
<dbReference type="EMBL" id="CP006867">
    <property type="protein sequence ID" value="ALU12169.1"/>
    <property type="molecule type" value="Genomic_DNA"/>
</dbReference>
<protein>
    <submittedName>
        <fullName evidence="1">Uncharacterized protein</fullName>
    </submittedName>
</protein>
<organism evidence="1 2">
    <name type="scientific">Ignicoccus islandicus DSM 13165</name>
    <dbReference type="NCBI Taxonomy" id="940295"/>
    <lineage>
        <taxon>Archaea</taxon>
        <taxon>Thermoproteota</taxon>
        <taxon>Thermoprotei</taxon>
        <taxon>Desulfurococcales</taxon>
        <taxon>Desulfurococcaceae</taxon>
        <taxon>Ignicoccus</taxon>
    </lineage>
</organism>
<name>A0A0U3F964_9CREN</name>
<dbReference type="OrthoDB" id="383549at2157"/>
<accession>A0A0U3F964</accession>
<dbReference type="Proteomes" id="UP000060778">
    <property type="component" value="Chromosome"/>
</dbReference>
<dbReference type="STRING" id="940295.EYM_01020"/>
<dbReference type="RefSeq" id="WP_075049267.1">
    <property type="nucleotide sequence ID" value="NZ_CP006867.1"/>
</dbReference>
<sequence length="64" mass="7531">MEVKKILEMELDKLEEEIEYLRNKIALLKPIAEEDEEAKLDLIGSQILLNLYEQDRRKIASMLA</sequence>
<keyword evidence="2" id="KW-1185">Reference proteome</keyword>
<dbReference type="KEGG" id="iis:EYM_01020"/>